<name>A0A367IWE4_RHIST</name>
<dbReference type="STRING" id="4846.A0A367IWE4"/>
<feature type="coiled-coil region" evidence="2">
    <location>
        <begin position="72"/>
        <end position="226"/>
    </location>
</feature>
<reference evidence="5 6" key="1">
    <citation type="journal article" date="2018" name="G3 (Bethesda)">
        <title>Phylogenetic and Phylogenomic Definition of Rhizopus Species.</title>
        <authorList>
            <person name="Gryganskyi A.P."/>
            <person name="Golan J."/>
            <person name="Dolatabadi S."/>
            <person name="Mondo S."/>
            <person name="Robb S."/>
            <person name="Idnurm A."/>
            <person name="Muszewska A."/>
            <person name="Steczkiewicz K."/>
            <person name="Masonjones S."/>
            <person name="Liao H.L."/>
            <person name="Gajdeczka M.T."/>
            <person name="Anike F."/>
            <person name="Vuek A."/>
            <person name="Anishchenko I.M."/>
            <person name="Voigt K."/>
            <person name="de Hoog G.S."/>
            <person name="Smith M.E."/>
            <person name="Heitman J."/>
            <person name="Vilgalys R."/>
            <person name="Stajich J.E."/>
        </authorList>
    </citation>
    <scope>NUCLEOTIDE SEQUENCE [LARGE SCALE GENOMIC DNA]</scope>
    <source>
        <strain evidence="5 6">LSU 92-RS-03</strain>
    </source>
</reference>
<dbReference type="EMBL" id="PJQM01005286">
    <property type="protein sequence ID" value="RCH81972.1"/>
    <property type="molecule type" value="Genomic_DNA"/>
</dbReference>
<dbReference type="GO" id="GO:0070319">
    <property type="term" value="C:Golgi to plasma membrane transport vesicle"/>
    <property type="evidence" value="ECO:0007669"/>
    <property type="project" value="TreeGrafter"/>
</dbReference>
<feature type="non-terminal residue" evidence="5">
    <location>
        <position position="1"/>
    </location>
</feature>
<feature type="compositionally biased region" description="Low complexity" evidence="3">
    <location>
        <begin position="502"/>
        <end position="519"/>
    </location>
</feature>
<feature type="region of interest" description="Disordered" evidence="3">
    <location>
        <begin position="480"/>
        <end position="545"/>
    </location>
</feature>
<sequence>IANIYSHLQTMIDSVPKSPRLSDEVRQRPPAPITPTHSSPIKQRKPDCACHHILVSKDSQHCALCDDIIPILSELQQEKEKRRQELDQSHNALSIEQGRRKILEQDVTALNKKYEESTKRLYERTEQQTALERDLKILTEKYELERAEAEKARQAKQDVENELEELSQKLFEEANDMVANEKREKHQIQIQLKHLQDELKSCKEQMEAEEMQLRELKKKMANVNEKRVSGNSHLFEEDDLSTCTSEEDYGVDKKASRDLSELLTPTNRETNFEEDIDPWVLQEFQDLVESSESVVTRKLHSVAYMKHSLTEDIEPCLRFGPHSRLVPKKLYEAMLLNTCFIEEAPYGYAQDQAKRPWDEPLKVSAGKSMIWELLSASSQPNSYLTGCQACGRDTMELPYRFRISMLDDWACVDRYCRDRLVSVCEFYTFIRNVRQGYYNGRNIFDLYQESVRLKLQMFYARVGALSQTLHNMGSKGDMIGHASGPNMIIPPPSKNERDYCSSRDANSSSNNSTSSLNESIQSQNQTRETLSENSIHPGNSVWKNL</sequence>
<keyword evidence="1 2" id="KW-0175">Coiled coil</keyword>
<dbReference type="GO" id="GO:0005085">
    <property type="term" value="F:guanyl-nucleotide exchange factor activity"/>
    <property type="evidence" value="ECO:0007669"/>
    <property type="project" value="InterPro"/>
</dbReference>
<dbReference type="PANTHER" id="PTHR14430:SF0">
    <property type="entry name" value="SEC2P DOMAIN-CONTAINING PROTEIN"/>
    <property type="match status" value="1"/>
</dbReference>
<accession>A0A367IWE4</accession>
<dbReference type="CDD" id="cd21044">
    <property type="entry name" value="Rab11BD_RAB3IP_like"/>
    <property type="match status" value="1"/>
</dbReference>
<dbReference type="GO" id="GO:0051286">
    <property type="term" value="C:cell tip"/>
    <property type="evidence" value="ECO:0007669"/>
    <property type="project" value="TreeGrafter"/>
</dbReference>
<proteinExistence type="predicted"/>
<feature type="region of interest" description="Disordered" evidence="3">
    <location>
        <begin position="15"/>
        <end position="44"/>
    </location>
</feature>
<organism evidence="5 6">
    <name type="scientific">Rhizopus stolonifer</name>
    <name type="common">Rhizopus nigricans</name>
    <dbReference type="NCBI Taxonomy" id="4846"/>
    <lineage>
        <taxon>Eukaryota</taxon>
        <taxon>Fungi</taxon>
        <taxon>Fungi incertae sedis</taxon>
        <taxon>Mucoromycota</taxon>
        <taxon>Mucoromycotina</taxon>
        <taxon>Mucoromycetes</taxon>
        <taxon>Mucorales</taxon>
        <taxon>Mucorineae</taxon>
        <taxon>Rhizopodaceae</taxon>
        <taxon>Rhizopus</taxon>
    </lineage>
</organism>
<comment type="caution">
    <text evidence="5">The sequence shown here is derived from an EMBL/GenBank/DDBJ whole genome shotgun (WGS) entry which is preliminary data.</text>
</comment>
<dbReference type="Proteomes" id="UP000253551">
    <property type="component" value="Unassembled WGS sequence"/>
</dbReference>
<dbReference type="InterPro" id="IPR040351">
    <property type="entry name" value="RAB3IL/RAB3IP/Sec2"/>
</dbReference>
<evidence type="ECO:0000256" key="3">
    <source>
        <dbReference type="SAM" id="MobiDB-lite"/>
    </source>
</evidence>
<dbReference type="AlphaFoldDB" id="A0A367IWE4"/>
<protein>
    <submittedName>
        <fullName evidence="5">Rab guanine nucleotide exchange factor S2</fullName>
    </submittedName>
</protein>
<dbReference type="Gene3D" id="6.10.140.910">
    <property type="match status" value="1"/>
</dbReference>
<feature type="compositionally biased region" description="Polar residues" evidence="3">
    <location>
        <begin position="520"/>
        <end position="545"/>
    </location>
</feature>
<evidence type="ECO:0000313" key="6">
    <source>
        <dbReference type="Proteomes" id="UP000253551"/>
    </source>
</evidence>
<dbReference type="Pfam" id="PF25555">
    <property type="entry name" value="RAB3A-like_C"/>
    <property type="match status" value="1"/>
</dbReference>
<dbReference type="InterPro" id="IPR009449">
    <property type="entry name" value="Sec2_N"/>
</dbReference>
<keyword evidence="6" id="KW-1185">Reference proteome</keyword>
<dbReference type="GO" id="GO:0006887">
    <property type="term" value="P:exocytosis"/>
    <property type="evidence" value="ECO:0007669"/>
    <property type="project" value="TreeGrafter"/>
</dbReference>
<evidence type="ECO:0000256" key="1">
    <source>
        <dbReference type="ARBA" id="ARBA00023054"/>
    </source>
</evidence>
<dbReference type="PANTHER" id="PTHR14430">
    <property type="entry name" value="RABIN3-RELATED"/>
    <property type="match status" value="1"/>
</dbReference>
<dbReference type="Pfam" id="PF06428">
    <property type="entry name" value="Sec2p"/>
    <property type="match status" value="1"/>
</dbReference>
<dbReference type="OrthoDB" id="5560525at2759"/>
<evidence type="ECO:0000313" key="5">
    <source>
        <dbReference type="EMBL" id="RCH81972.1"/>
    </source>
</evidence>
<feature type="domain" description="GDP/GTP exchange factor Sec2 N-terminal" evidence="4">
    <location>
        <begin position="84"/>
        <end position="223"/>
    </location>
</feature>
<dbReference type="SUPFAM" id="SSF144284">
    <property type="entry name" value="Sec2 N-terminal region"/>
    <property type="match status" value="1"/>
</dbReference>
<evidence type="ECO:0000259" key="4">
    <source>
        <dbReference type="Pfam" id="PF06428"/>
    </source>
</evidence>
<evidence type="ECO:0000256" key="2">
    <source>
        <dbReference type="SAM" id="Coils"/>
    </source>
</evidence>
<gene>
    <name evidence="5" type="primary">SEC2_1</name>
    <name evidence="5" type="ORF">CU098_001228</name>
</gene>